<sequence>MARPPSPTTMSPPVWSRFRSKEYIFALVAGLLVLVFLFSSREGAESRTASDVQQAIISPPEQEFTTETSQIQPPVSHDQDVPPVRPVQSVAPDSGGNNNNNNDFFASDGLAQAVPKDRPQAVIIETDMISNLIPIMLHFATVLGPAWGMILFTLEDRWTQPLSPAFQRFIDAGRIEVRFLPADTQLSNSQAVSKFLASPWIWEQVQAAKRVLLFQSDSILCSKSEATVEDYFRYDLIGAPIAEQYGQGYNGGLSVRNPRVFLEIAREVDFSTSGHEFEDQFFYGEILKRGGSLAGVEVAKTFSVETIYYETPLGYHQPQRWQPNMMNEIEDWCPEVKMLVGRRAQ</sequence>
<evidence type="ECO:0000259" key="2">
    <source>
        <dbReference type="Pfam" id="PF18922"/>
    </source>
</evidence>
<feature type="domain" description="DUF5672" evidence="2">
    <location>
        <begin position="174"/>
        <end position="316"/>
    </location>
</feature>
<protein>
    <recommendedName>
        <fullName evidence="2">DUF5672 domain-containing protein</fullName>
    </recommendedName>
</protein>
<name>A0A194VH32_CYTMA</name>
<dbReference type="AlphaFoldDB" id="A0A194VH32"/>
<evidence type="ECO:0000313" key="3">
    <source>
        <dbReference type="EMBL" id="KUI63183.1"/>
    </source>
</evidence>
<accession>A0A194VH32</accession>
<reference evidence="4" key="1">
    <citation type="submission" date="2014-12" db="EMBL/GenBank/DDBJ databases">
        <title>Genome Sequence of Valsa Canker Pathogens Uncovers a Specific Adaption of Colonization on Woody Bark.</title>
        <authorList>
            <person name="Yin Z."/>
            <person name="Liu H."/>
            <person name="Gao X."/>
            <person name="Li Z."/>
            <person name="Song N."/>
            <person name="Ke X."/>
            <person name="Dai Q."/>
            <person name="Wu Y."/>
            <person name="Sun Y."/>
            <person name="Xu J.-R."/>
            <person name="Kang Z.K."/>
            <person name="Wang L."/>
            <person name="Huang L."/>
        </authorList>
    </citation>
    <scope>NUCLEOTIDE SEQUENCE [LARGE SCALE GENOMIC DNA]</scope>
    <source>
        <strain evidence="4">SXYL134</strain>
    </source>
</reference>
<proteinExistence type="predicted"/>
<organism evidence="3 4">
    <name type="scientific">Cytospora mali</name>
    <name type="common">Apple Valsa canker fungus</name>
    <name type="synonym">Valsa mali</name>
    <dbReference type="NCBI Taxonomy" id="578113"/>
    <lineage>
        <taxon>Eukaryota</taxon>
        <taxon>Fungi</taxon>
        <taxon>Dikarya</taxon>
        <taxon>Ascomycota</taxon>
        <taxon>Pezizomycotina</taxon>
        <taxon>Sordariomycetes</taxon>
        <taxon>Sordariomycetidae</taxon>
        <taxon>Diaporthales</taxon>
        <taxon>Cytosporaceae</taxon>
        <taxon>Cytospora</taxon>
    </lineage>
</organism>
<dbReference type="STRING" id="694573.A0A194VH32"/>
<dbReference type="EMBL" id="KN714868">
    <property type="protein sequence ID" value="KUI63183.1"/>
    <property type="molecule type" value="Genomic_DNA"/>
</dbReference>
<evidence type="ECO:0000313" key="4">
    <source>
        <dbReference type="Proteomes" id="UP000078576"/>
    </source>
</evidence>
<feature type="compositionally biased region" description="Polar residues" evidence="1">
    <location>
        <begin position="63"/>
        <end position="73"/>
    </location>
</feature>
<keyword evidence="4" id="KW-1185">Reference proteome</keyword>
<dbReference type="InterPro" id="IPR043729">
    <property type="entry name" value="DUF5672"/>
</dbReference>
<dbReference type="Pfam" id="PF18922">
    <property type="entry name" value="DUF5672"/>
    <property type="match status" value="1"/>
</dbReference>
<dbReference type="OrthoDB" id="10025998at2759"/>
<evidence type="ECO:0000256" key="1">
    <source>
        <dbReference type="SAM" id="MobiDB-lite"/>
    </source>
</evidence>
<dbReference type="Proteomes" id="UP000078576">
    <property type="component" value="Unassembled WGS sequence"/>
</dbReference>
<feature type="region of interest" description="Disordered" evidence="1">
    <location>
        <begin position="62"/>
        <end position="106"/>
    </location>
</feature>
<gene>
    <name evidence="3" type="ORF">VP1G_10304</name>
</gene>